<dbReference type="PANTHER" id="PTHR10229">
    <property type="entry name" value="GTP-BINDING PROTEIN HFLX"/>
    <property type="match status" value="1"/>
</dbReference>
<evidence type="ECO:0000256" key="3">
    <source>
        <dbReference type="ARBA" id="ARBA00022842"/>
    </source>
</evidence>
<comment type="similarity">
    <text evidence="5">Belongs to the TRAFAC class OBG-HflX-like GTPase superfamily. HflX GTPase family.</text>
</comment>
<feature type="compositionally biased region" description="Acidic residues" evidence="7">
    <location>
        <begin position="595"/>
        <end position="610"/>
    </location>
</feature>
<comment type="function">
    <text evidence="5">GTPase that associates with the 50S ribosomal subunit and may have a role during protein synthesis or ribosome biogenesis.</text>
</comment>
<keyword evidence="10" id="KW-1185">Reference proteome</keyword>
<dbReference type="HAMAP" id="MF_00900">
    <property type="entry name" value="GTPase_HflX"/>
    <property type="match status" value="1"/>
</dbReference>
<dbReference type="PRINTS" id="PR00326">
    <property type="entry name" value="GTP1OBG"/>
</dbReference>
<evidence type="ECO:0000313" key="10">
    <source>
        <dbReference type="Proteomes" id="UP000016587"/>
    </source>
</evidence>
<dbReference type="PROSITE" id="PS51705">
    <property type="entry name" value="G_HFLX"/>
    <property type="match status" value="1"/>
</dbReference>
<dbReference type="eggNOG" id="COG2262">
    <property type="taxonomic scope" value="Bacteria"/>
</dbReference>
<comment type="subunit">
    <text evidence="5">Monomer. Associates with the 50S ribosomal subunit.</text>
</comment>
<dbReference type="Pfam" id="PF13167">
    <property type="entry name" value="GTP-bdg_N"/>
    <property type="match status" value="1"/>
</dbReference>
<dbReference type="PANTHER" id="PTHR10229:SF0">
    <property type="entry name" value="GTP-BINDING PROTEIN 6-RELATED"/>
    <property type="match status" value="1"/>
</dbReference>
<dbReference type="InterPro" id="IPR027417">
    <property type="entry name" value="P-loop_NTPase"/>
</dbReference>
<feature type="region of interest" description="Disordered" evidence="7">
    <location>
        <begin position="149"/>
        <end position="168"/>
    </location>
</feature>
<evidence type="ECO:0000256" key="6">
    <source>
        <dbReference type="SAM" id="Coils"/>
    </source>
</evidence>
<dbReference type="GO" id="GO:0003924">
    <property type="term" value="F:GTPase activity"/>
    <property type="evidence" value="ECO:0007669"/>
    <property type="project" value="UniProtKB-UniRule"/>
</dbReference>
<proteinExistence type="inferred from homology"/>
<keyword evidence="5" id="KW-0963">Cytoplasm</keyword>
<keyword evidence="3" id="KW-0460">Magnesium</keyword>
<dbReference type="NCBIfam" id="TIGR00231">
    <property type="entry name" value="small_GTP"/>
    <property type="match status" value="1"/>
</dbReference>
<dbReference type="InterPro" id="IPR030394">
    <property type="entry name" value="G_HFLX_dom"/>
</dbReference>
<dbReference type="Proteomes" id="UP000016587">
    <property type="component" value="Chromosome"/>
</dbReference>
<feature type="coiled-coil region" evidence="6">
    <location>
        <begin position="373"/>
        <end position="407"/>
    </location>
</feature>
<feature type="region of interest" description="Disordered" evidence="7">
    <location>
        <begin position="583"/>
        <end position="610"/>
    </location>
</feature>
<dbReference type="InterPro" id="IPR006073">
    <property type="entry name" value="GTP-bd"/>
</dbReference>
<sequence length="610" mass="67528">MAHHIPSGASTIASKLQGNLQGLKPSQQKALSRLYTRRYPNQSGYTTEQARELAILSRGVGRQLGLLIDRQGRPQMVIVGEPGSIYIPELPRARLGAGRLRGLRLLHTHLTPDLLSREDLMDMLFLRLDSLAVLTVDDQGEPRRLQYANLLPATPAPREEDDEPRAEQPAYQVHDVVPWDHVEVDFAELAQALEDEWARLAPAPSESRRQVTSPTPGAGTGEAARAVLVSISTAPKSAQERELDELEALAETAGVVPAGRMIQRVHSLNSATILSKEKLAELETQALQAGAGLVLFAGDLSPSQLSNLADATERKVLDRTMLILDIFAQHATSRAGKLQVELAQLRYTLPRLVGKNKALSRLTGGIGGRGPGEQKLEMDRRKIRERETRLKKQLEELRRHRAAARRRRARAGVPVAALVGYTNAGKSTLLNVLTQASVLAENKLFATLDPTTRRLRVPEERELILTDTVGFIRHLPEELKEAFRATLEELESADLLLHVADASHPELDLHNQAVEDILREMQLQDVPRLLILNKWDLLDEESQAALRFRFPDAVPIAARAGQGLEALSQEIVRRIDWERDVRLPPEPVATAGDEAATEDMADDESLFPKD</sequence>
<comment type="subcellular location">
    <subcellularLocation>
        <location evidence="5">Cytoplasm</location>
    </subcellularLocation>
    <text evidence="5">May associate with membranes.</text>
</comment>
<evidence type="ECO:0000256" key="5">
    <source>
        <dbReference type="HAMAP-Rule" id="MF_00900"/>
    </source>
</evidence>
<dbReference type="InterPro" id="IPR005225">
    <property type="entry name" value="Small_GTP-bd"/>
</dbReference>
<dbReference type="STRING" id="1121448.DGI_0511"/>
<dbReference type="EMBL" id="CP006585">
    <property type="protein sequence ID" value="AGW12420.1"/>
    <property type="molecule type" value="Genomic_DNA"/>
</dbReference>
<dbReference type="KEGG" id="dgg:DGI_0511"/>
<dbReference type="Gene3D" id="3.40.50.300">
    <property type="entry name" value="P-loop containing nucleotide triphosphate hydrolases"/>
    <property type="match status" value="1"/>
</dbReference>
<feature type="domain" description="Hflx-type G" evidence="8">
    <location>
        <begin position="414"/>
        <end position="579"/>
    </location>
</feature>
<evidence type="ECO:0000259" key="8">
    <source>
        <dbReference type="PROSITE" id="PS51705"/>
    </source>
</evidence>
<dbReference type="Gene3D" id="3.40.50.11060">
    <property type="entry name" value="GTPase HflX, N-terminal domain"/>
    <property type="match status" value="1"/>
</dbReference>
<dbReference type="GO" id="GO:0043022">
    <property type="term" value="F:ribosome binding"/>
    <property type="evidence" value="ECO:0007669"/>
    <property type="project" value="TreeGrafter"/>
</dbReference>
<organism evidence="9 10">
    <name type="scientific">Megalodesulfovibrio gigas (strain ATCC 19364 / DSM 1382 / NCIMB 9332 / VKM B-1759)</name>
    <name type="common">Desulfovibrio gigas</name>
    <dbReference type="NCBI Taxonomy" id="1121448"/>
    <lineage>
        <taxon>Bacteria</taxon>
        <taxon>Pseudomonadati</taxon>
        <taxon>Thermodesulfobacteriota</taxon>
        <taxon>Desulfovibrionia</taxon>
        <taxon>Desulfovibrionales</taxon>
        <taxon>Desulfovibrionaceae</taxon>
        <taxon>Megalodesulfovibrio</taxon>
    </lineage>
</organism>
<dbReference type="NCBIfam" id="TIGR03156">
    <property type="entry name" value="GTP_HflX"/>
    <property type="match status" value="1"/>
</dbReference>
<feature type="region of interest" description="Disordered" evidence="7">
    <location>
        <begin position="200"/>
        <end position="222"/>
    </location>
</feature>
<dbReference type="InterPro" id="IPR042108">
    <property type="entry name" value="GTPase_HflX_N_sf"/>
</dbReference>
<dbReference type="AlphaFoldDB" id="T2G743"/>
<dbReference type="InterPro" id="IPR016496">
    <property type="entry name" value="GTPase_HflX"/>
</dbReference>
<dbReference type="Gene3D" id="6.10.250.2860">
    <property type="match status" value="1"/>
</dbReference>
<reference evidence="9 10" key="1">
    <citation type="journal article" date="2013" name="J. Bacteriol.">
        <title>Roles of HynAB and Ech, the only two hydrogenases found in the model sulfate reducer Desulfovibrio gigas.</title>
        <authorList>
            <person name="Morais-Silva F.O."/>
            <person name="Santos C.I."/>
            <person name="Rodrigues R."/>
            <person name="Pereira I.A."/>
            <person name="Rodrigues-Pousada C."/>
        </authorList>
    </citation>
    <scope>NUCLEOTIDE SEQUENCE [LARGE SCALE GENOMIC DNA]</scope>
    <source>
        <strain evidence="10">ATCC 19364 / DSM 1382 / NCIMB 9332 / VKM B-1759</strain>
    </source>
</reference>
<dbReference type="InterPro" id="IPR025121">
    <property type="entry name" value="GTPase_HflX_N"/>
</dbReference>
<dbReference type="Pfam" id="PF01926">
    <property type="entry name" value="MMR_HSR1"/>
    <property type="match status" value="1"/>
</dbReference>
<reference evidence="10" key="2">
    <citation type="submission" date="2013-07" db="EMBL/GenBank/DDBJ databases">
        <authorList>
            <person name="Morais-Silva F.O."/>
            <person name="Rezende A.M."/>
            <person name="Pimentel C."/>
            <person name="Resende D.M."/>
            <person name="Santos C.I."/>
            <person name="Clemente C."/>
            <person name="de Oliveira L.M."/>
            <person name="da Silva S.M."/>
            <person name="Costa D.A."/>
            <person name="Varela-Raposo A."/>
            <person name="Horacio E.C.A."/>
            <person name="Matos M."/>
            <person name="Flores O."/>
            <person name="Ruiz J.C."/>
            <person name="Rodrigues-Pousada C."/>
        </authorList>
    </citation>
    <scope>NUCLEOTIDE SEQUENCE [LARGE SCALE GENOMIC DNA]</scope>
    <source>
        <strain evidence="10">ATCC 19364 / DSM 1382 / NCIMB 9332 / VKM B-1759</strain>
    </source>
</reference>
<dbReference type="InterPro" id="IPR032305">
    <property type="entry name" value="GTP-bd_M"/>
</dbReference>
<keyword evidence="4 5" id="KW-0342">GTP-binding</keyword>
<evidence type="ECO:0000256" key="7">
    <source>
        <dbReference type="SAM" id="MobiDB-lite"/>
    </source>
</evidence>
<dbReference type="GO" id="GO:0046872">
    <property type="term" value="F:metal ion binding"/>
    <property type="evidence" value="ECO:0007669"/>
    <property type="project" value="UniProtKB-KW"/>
</dbReference>
<dbReference type="GO" id="GO:0005525">
    <property type="term" value="F:GTP binding"/>
    <property type="evidence" value="ECO:0007669"/>
    <property type="project" value="UniProtKB-UniRule"/>
</dbReference>
<dbReference type="SUPFAM" id="SSF52540">
    <property type="entry name" value="P-loop containing nucleoside triphosphate hydrolases"/>
    <property type="match status" value="1"/>
</dbReference>
<keyword evidence="2 5" id="KW-0547">Nucleotide-binding</keyword>
<gene>
    <name evidence="5" type="primary">hflX</name>
    <name evidence="9" type="ORF">DGI_0511</name>
</gene>
<evidence type="ECO:0000256" key="1">
    <source>
        <dbReference type="ARBA" id="ARBA00022723"/>
    </source>
</evidence>
<dbReference type="CDD" id="cd01878">
    <property type="entry name" value="HflX"/>
    <property type="match status" value="1"/>
</dbReference>
<dbReference type="HOGENOM" id="CLU_019597_7_1_7"/>
<keyword evidence="1" id="KW-0479">Metal-binding</keyword>
<protein>
    <recommendedName>
        <fullName evidence="5">GTPase HflX</fullName>
    </recommendedName>
    <alternativeName>
        <fullName evidence="5">GTP-binding protein HflX</fullName>
    </alternativeName>
</protein>
<dbReference type="GO" id="GO:0005737">
    <property type="term" value="C:cytoplasm"/>
    <property type="evidence" value="ECO:0007669"/>
    <property type="project" value="UniProtKB-SubCell"/>
</dbReference>
<evidence type="ECO:0000313" key="9">
    <source>
        <dbReference type="EMBL" id="AGW12420.1"/>
    </source>
</evidence>
<evidence type="ECO:0000256" key="2">
    <source>
        <dbReference type="ARBA" id="ARBA00022741"/>
    </source>
</evidence>
<evidence type="ECO:0000256" key="4">
    <source>
        <dbReference type="ARBA" id="ARBA00023134"/>
    </source>
</evidence>
<name>T2G743_MEGG1</name>
<dbReference type="Pfam" id="PF16360">
    <property type="entry name" value="GTP-bdg_M"/>
    <property type="match status" value="1"/>
</dbReference>
<accession>T2G743</accession>
<dbReference type="PATRIC" id="fig|1121448.10.peg.506"/>
<keyword evidence="6" id="KW-0175">Coiled coil</keyword>